<evidence type="ECO:0000256" key="6">
    <source>
        <dbReference type="SAM" id="SignalP"/>
    </source>
</evidence>
<feature type="chain" id="PRO_5012647266" evidence="6">
    <location>
        <begin position="20"/>
        <end position="329"/>
    </location>
</feature>
<keyword evidence="3" id="KW-0813">Transport</keyword>
<dbReference type="GO" id="GO:0140104">
    <property type="term" value="F:molecular carrier activity"/>
    <property type="evidence" value="ECO:0007669"/>
    <property type="project" value="InterPro"/>
</dbReference>
<name>A0A239AC83_9PROT</name>
<dbReference type="Pfam" id="PF13531">
    <property type="entry name" value="SBP_bac_11"/>
    <property type="match status" value="1"/>
</dbReference>
<dbReference type="GO" id="GO:1902358">
    <property type="term" value="P:sulfate transmembrane transport"/>
    <property type="evidence" value="ECO:0007669"/>
    <property type="project" value="InterPro"/>
</dbReference>
<proteinExistence type="inferred from homology"/>
<dbReference type="OrthoDB" id="9802127at2"/>
<reference evidence="8" key="1">
    <citation type="submission" date="2017-06" db="EMBL/GenBank/DDBJ databases">
        <authorList>
            <person name="Varghese N."/>
            <person name="Submissions S."/>
        </authorList>
    </citation>
    <scope>NUCLEOTIDE SEQUENCE [LARGE SCALE GENOMIC DNA]</scope>
    <source>
        <strain evidence="8">Ca-68</strain>
    </source>
</reference>
<dbReference type="CDD" id="cd01005">
    <property type="entry name" value="PBP2_CysP"/>
    <property type="match status" value="1"/>
</dbReference>
<keyword evidence="4 6" id="KW-0732">Signal</keyword>
<dbReference type="NCBIfam" id="TIGR00971">
    <property type="entry name" value="3a0106s03"/>
    <property type="match status" value="1"/>
</dbReference>
<comment type="subcellular location">
    <subcellularLocation>
        <location evidence="1">Periplasm</location>
    </subcellularLocation>
</comment>
<sequence length="329" mass="36404">MLRKIIAISLLLSAGLAHADTTLLNVSYDVTREFYKEFNPAFTKYWKQKTGESVTVNQSHGGSSKQARAVADGLQADIISMNQSNDIDILFERGKLIPADWQKRLPNASSPTTSTTVFLVRKGNPKQIKDWDDLAKPGVGVIIPNPKTSGNGRYSYLAAWGYVIKQGGDEVKARDFVSRLFKNVPVLDAGGRGATTTFAQRGIGDVLLTFENEVFLISKELGNNHFDVVYPSSSILAENPVALVDKVVDKRKTRTVAQAYLDFHYSKEGQEIAARHYLRPRSAEVLAANQAQFKPLALFTVDEIFGGWQKAQKTHFADGGVFDQIYSNK</sequence>
<keyword evidence="8" id="KW-1185">Reference proteome</keyword>
<comment type="similarity">
    <text evidence="2">Belongs to the prokaryotic sulfate-binding protein family.</text>
</comment>
<evidence type="ECO:0000256" key="1">
    <source>
        <dbReference type="ARBA" id="ARBA00004418"/>
    </source>
</evidence>
<feature type="signal peptide" evidence="6">
    <location>
        <begin position="1"/>
        <end position="19"/>
    </location>
</feature>
<dbReference type="SUPFAM" id="SSF53850">
    <property type="entry name" value="Periplasmic binding protein-like II"/>
    <property type="match status" value="1"/>
</dbReference>
<gene>
    <name evidence="7" type="ORF">SAMN05192560_1764</name>
</gene>
<dbReference type="NCBIfam" id="NF008022">
    <property type="entry name" value="PRK10752.1"/>
    <property type="match status" value="1"/>
</dbReference>
<organism evidence="7 8">
    <name type="scientific">Methylobacillus rhizosphaerae</name>
    <dbReference type="NCBI Taxonomy" id="551994"/>
    <lineage>
        <taxon>Bacteria</taxon>
        <taxon>Pseudomonadati</taxon>
        <taxon>Pseudomonadota</taxon>
        <taxon>Betaproteobacteria</taxon>
        <taxon>Nitrosomonadales</taxon>
        <taxon>Methylophilaceae</taxon>
        <taxon>Methylobacillus</taxon>
    </lineage>
</organism>
<dbReference type="Gene3D" id="3.40.190.10">
    <property type="entry name" value="Periplasmic binding protein-like II"/>
    <property type="match status" value="2"/>
</dbReference>
<dbReference type="EMBL" id="FZOA01000007">
    <property type="protein sequence ID" value="SNR92493.1"/>
    <property type="molecule type" value="Genomic_DNA"/>
</dbReference>
<dbReference type="InterPro" id="IPR005669">
    <property type="entry name" value="Thiosulph/SO4-bd"/>
</dbReference>
<evidence type="ECO:0000256" key="3">
    <source>
        <dbReference type="ARBA" id="ARBA00022448"/>
    </source>
</evidence>
<keyword evidence="5" id="KW-0574">Periplasm</keyword>
<dbReference type="RefSeq" id="WP_089375858.1">
    <property type="nucleotide sequence ID" value="NZ_FZOA01000007.1"/>
</dbReference>
<evidence type="ECO:0000313" key="8">
    <source>
        <dbReference type="Proteomes" id="UP000198305"/>
    </source>
</evidence>
<evidence type="ECO:0000256" key="4">
    <source>
        <dbReference type="ARBA" id="ARBA00022729"/>
    </source>
</evidence>
<evidence type="ECO:0000256" key="2">
    <source>
        <dbReference type="ARBA" id="ARBA00006099"/>
    </source>
</evidence>
<dbReference type="Proteomes" id="UP000198305">
    <property type="component" value="Unassembled WGS sequence"/>
</dbReference>
<dbReference type="NCBIfam" id="NF008106">
    <property type="entry name" value="PRK10852.1"/>
    <property type="match status" value="1"/>
</dbReference>
<dbReference type="GO" id="GO:0042597">
    <property type="term" value="C:periplasmic space"/>
    <property type="evidence" value="ECO:0007669"/>
    <property type="project" value="UniProtKB-SubCell"/>
</dbReference>
<evidence type="ECO:0000256" key="5">
    <source>
        <dbReference type="ARBA" id="ARBA00022764"/>
    </source>
</evidence>
<accession>A0A239AC83</accession>
<dbReference type="PANTHER" id="PTHR30368">
    <property type="entry name" value="SULFATE-BINDING PROTEIN"/>
    <property type="match status" value="1"/>
</dbReference>
<evidence type="ECO:0000313" key="7">
    <source>
        <dbReference type="EMBL" id="SNR92493.1"/>
    </source>
</evidence>
<protein>
    <submittedName>
        <fullName evidence="7">Sulfate transport system substrate-binding protein</fullName>
    </submittedName>
</protein>
<dbReference type="PANTHER" id="PTHR30368:SF2">
    <property type="entry name" value="SULFATE-BINDING PROTEIN"/>
    <property type="match status" value="1"/>
</dbReference>
<dbReference type="AlphaFoldDB" id="A0A239AC83"/>